<comment type="caution">
    <text evidence="4">The sequence shown here is derived from an EMBL/GenBank/DDBJ whole genome shotgun (WGS) entry which is preliminary data.</text>
</comment>
<accession>A0A1Y4I6A5</accession>
<evidence type="ECO:0000313" key="4">
    <source>
        <dbReference type="EMBL" id="OUP15867.1"/>
    </source>
</evidence>
<name>A0A1Y4I6A5_PARDI</name>
<gene>
    <name evidence="4" type="ORF">B5F32_16805</name>
</gene>
<dbReference type="Pfam" id="PF19305">
    <property type="entry name" value="MmgE_PrpD_C"/>
    <property type="match status" value="1"/>
</dbReference>
<feature type="domain" description="MmgE/PrpD C-terminal" evidence="3">
    <location>
        <begin position="270"/>
        <end position="442"/>
    </location>
</feature>
<evidence type="ECO:0000256" key="1">
    <source>
        <dbReference type="ARBA" id="ARBA00006174"/>
    </source>
</evidence>
<dbReference type="EMBL" id="NFJX01000018">
    <property type="protein sequence ID" value="OUP15867.1"/>
    <property type="molecule type" value="Genomic_DNA"/>
</dbReference>
<dbReference type="Pfam" id="PF03972">
    <property type="entry name" value="MmgE_PrpD_N"/>
    <property type="match status" value="1"/>
</dbReference>
<dbReference type="PANTHER" id="PTHR16943">
    <property type="entry name" value="2-METHYLCITRATE DEHYDRATASE-RELATED"/>
    <property type="match status" value="1"/>
</dbReference>
<dbReference type="RefSeq" id="WP_087346123.1">
    <property type="nucleotide sequence ID" value="NZ_JADPDX010000129.1"/>
</dbReference>
<sequence>MKRYTDILVDFVVALKYKDLPSCVIEQTKLFIADYYAASIAGYRVNKQFNKVVMSIIKEDSGTEQASILFEKKKYPVANAAFMNAVYAHGADMDDGNRKSAGHIGAHVISSVFALGEKLGVTWKDIIVAINVGYEFFNRIAGAAQPGLYNRGFHSTGIAGAMACGAACAKLMGLDRCGVYNSVSLAAIQSSGLIIIDESGQRCKPINPANAARIGVLSALMAERGLLSSQNPLESKKGWFHAFTDHVDETILLGGLGVDFTICESYLKLYPTCRHTHCCIDSILKIRERMGDKKTFLPDIIEKIEVNIYPSAIKSAGIIRNPRSQEEAKFSIYYAIAVAFNNGDFSIEDLQVERIDSVINDLLAKIELVPDPLMEDRACGIRGTRIKVVLCDGEIFEETILIPKGEGIGSLDWNNLRVKMYACSYGVISEKMSNLLINRCMDIDVDEPFGSIMLFFDKDLRLLGYKDQQDC</sequence>
<dbReference type="SUPFAM" id="SSF103378">
    <property type="entry name" value="2-methylcitrate dehydratase PrpD"/>
    <property type="match status" value="1"/>
</dbReference>
<evidence type="ECO:0000259" key="3">
    <source>
        <dbReference type="Pfam" id="PF19305"/>
    </source>
</evidence>
<feature type="domain" description="MmgE/PrpD N-terminal" evidence="2">
    <location>
        <begin position="8"/>
        <end position="246"/>
    </location>
</feature>
<dbReference type="InterPro" id="IPR036148">
    <property type="entry name" value="MmgE/PrpD_sf"/>
</dbReference>
<dbReference type="InterPro" id="IPR042188">
    <property type="entry name" value="MmgE/PrpD_sf_2"/>
</dbReference>
<dbReference type="PANTHER" id="PTHR16943:SF8">
    <property type="entry name" value="2-METHYLCITRATE DEHYDRATASE"/>
    <property type="match status" value="1"/>
</dbReference>
<dbReference type="InterPro" id="IPR042183">
    <property type="entry name" value="MmgE/PrpD_sf_1"/>
</dbReference>
<organism evidence="4 5">
    <name type="scientific">Parabacteroides distasonis</name>
    <dbReference type="NCBI Taxonomy" id="823"/>
    <lineage>
        <taxon>Bacteria</taxon>
        <taxon>Pseudomonadati</taxon>
        <taxon>Bacteroidota</taxon>
        <taxon>Bacteroidia</taxon>
        <taxon>Bacteroidales</taxon>
        <taxon>Tannerellaceae</taxon>
        <taxon>Parabacteroides</taxon>
    </lineage>
</organism>
<dbReference type="InterPro" id="IPR045337">
    <property type="entry name" value="MmgE_PrpD_C"/>
</dbReference>
<evidence type="ECO:0000259" key="2">
    <source>
        <dbReference type="Pfam" id="PF03972"/>
    </source>
</evidence>
<protein>
    <submittedName>
        <fullName evidence="4">2-methylcitrate dehydratase</fullName>
    </submittedName>
</protein>
<dbReference type="InterPro" id="IPR045336">
    <property type="entry name" value="MmgE_PrpD_N"/>
</dbReference>
<comment type="similarity">
    <text evidence="1">Belongs to the PrpD family.</text>
</comment>
<proteinExistence type="inferred from homology"/>
<evidence type="ECO:0000313" key="5">
    <source>
        <dbReference type="Proteomes" id="UP000195950"/>
    </source>
</evidence>
<dbReference type="Gene3D" id="3.30.1330.120">
    <property type="entry name" value="2-methylcitrate dehydratase PrpD"/>
    <property type="match status" value="1"/>
</dbReference>
<reference evidence="5" key="1">
    <citation type="submission" date="2017-04" db="EMBL/GenBank/DDBJ databases">
        <title>Function of individual gut microbiota members based on whole genome sequencing of pure cultures obtained from chicken caecum.</title>
        <authorList>
            <person name="Medvecky M."/>
            <person name="Cejkova D."/>
            <person name="Polansky O."/>
            <person name="Karasova D."/>
            <person name="Kubasova T."/>
            <person name="Cizek A."/>
            <person name="Rychlik I."/>
        </authorList>
    </citation>
    <scope>NUCLEOTIDE SEQUENCE [LARGE SCALE GENOMIC DNA]</scope>
    <source>
        <strain evidence="5">An199</strain>
    </source>
</reference>
<dbReference type="Proteomes" id="UP000195950">
    <property type="component" value="Unassembled WGS sequence"/>
</dbReference>
<dbReference type="InterPro" id="IPR005656">
    <property type="entry name" value="MmgE_PrpD"/>
</dbReference>
<dbReference type="AlphaFoldDB" id="A0A1Y4I6A5"/>
<dbReference type="Gene3D" id="1.10.4100.10">
    <property type="entry name" value="2-methylcitrate dehydratase PrpD"/>
    <property type="match status" value="1"/>
</dbReference>
<dbReference type="GO" id="GO:0016829">
    <property type="term" value="F:lyase activity"/>
    <property type="evidence" value="ECO:0007669"/>
    <property type="project" value="InterPro"/>
</dbReference>